<dbReference type="EMBL" id="AVOT02028782">
    <property type="protein sequence ID" value="MBW0521395.1"/>
    <property type="molecule type" value="Genomic_DNA"/>
</dbReference>
<name>A0A9Q3I070_9BASI</name>
<dbReference type="Proteomes" id="UP000765509">
    <property type="component" value="Unassembled WGS sequence"/>
</dbReference>
<dbReference type="AlphaFoldDB" id="A0A9Q3I070"/>
<feature type="region of interest" description="Disordered" evidence="1">
    <location>
        <begin position="74"/>
        <end position="112"/>
    </location>
</feature>
<evidence type="ECO:0000313" key="3">
    <source>
        <dbReference type="Proteomes" id="UP000765509"/>
    </source>
</evidence>
<sequence>MSNSKRYKSPSEGSDGHLHEPLQSVLHGVEGQILGNVATNPPQSDKSLAHIAKFPQRGGNSEILQWMEYTIIQTSNKKDEGLAQQKERGKKGRTPSSFYQQATSQPTSPRRK</sequence>
<proteinExistence type="predicted"/>
<comment type="caution">
    <text evidence="2">The sequence shown here is derived from an EMBL/GenBank/DDBJ whole genome shotgun (WGS) entry which is preliminary data.</text>
</comment>
<feature type="compositionally biased region" description="Polar residues" evidence="1">
    <location>
        <begin position="37"/>
        <end position="46"/>
    </location>
</feature>
<reference evidence="2" key="1">
    <citation type="submission" date="2021-03" db="EMBL/GenBank/DDBJ databases">
        <title>Draft genome sequence of rust myrtle Austropuccinia psidii MF-1, a brazilian biotype.</title>
        <authorList>
            <person name="Quecine M.C."/>
            <person name="Pachon D.M.R."/>
            <person name="Bonatelli M.L."/>
            <person name="Correr F.H."/>
            <person name="Franceschini L.M."/>
            <person name="Leite T.F."/>
            <person name="Margarido G.R.A."/>
            <person name="Almeida C.A."/>
            <person name="Ferrarezi J.A."/>
            <person name="Labate C.A."/>
        </authorList>
    </citation>
    <scope>NUCLEOTIDE SEQUENCE</scope>
    <source>
        <strain evidence="2">MF-1</strain>
    </source>
</reference>
<feature type="region of interest" description="Disordered" evidence="1">
    <location>
        <begin position="1"/>
        <end position="47"/>
    </location>
</feature>
<evidence type="ECO:0000313" key="2">
    <source>
        <dbReference type="EMBL" id="MBW0521395.1"/>
    </source>
</evidence>
<keyword evidence="3" id="KW-1185">Reference proteome</keyword>
<accession>A0A9Q3I070</accession>
<feature type="compositionally biased region" description="Basic and acidic residues" evidence="1">
    <location>
        <begin position="76"/>
        <end position="87"/>
    </location>
</feature>
<protein>
    <submittedName>
        <fullName evidence="2">Uncharacterized protein</fullName>
    </submittedName>
</protein>
<gene>
    <name evidence="2" type="ORF">O181_061110</name>
</gene>
<organism evidence="2 3">
    <name type="scientific">Austropuccinia psidii MF-1</name>
    <dbReference type="NCBI Taxonomy" id="1389203"/>
    <lineage>
        <taxon>Eukaryota</taxon>
        <taxon>Fungi</taxon>
        <taxon>Dikarya</taxon>
        <taxon>Basidiomycota</taxon>
        <taxon>Pucciniomycotina</taxon>
        <taxon>Pucciniomycetes</taxon>
        <taxon>Pucciniales</taxon>
        <taxon>Sphaerophragmiaceae</taxon>
        <taxon>Austropuccinia</taxon>
    </lineage>
</organism>
<evidence type="ECO:0000256" key="1">
    <source>
        <dbReference type="SAM" id="MobiDB-lite"/>
    </source>
</evidence>
<feature type="compositionally biased region" description="Polar residues" evidence="1">
    <location>
        <begin position="94"/>
        <end position="112"/>
    </location>
</feature>